<dbReference type="Proteomes" id="UP000290657">
    <property type="component" value="Unassembled WGS sequence"/>
</dbReference>
<keyword evidence="1" id="KW-0812">Transmembrane</keyword>
<evidence type="ECO:0008006" key="4">
    <source>
        <dbReference type="Google" id="ProtNLM"/>
    </source>
</evidence>
<feature type="transmembrane region" description="Helical" evidence="1">
    <location>
        <begin position="121"/>
        <end position="139"/>
    </location>
</feature>
<organism evidence="2 3">
    <name type="scientific">Candidatus Marinarcus aquaticus</name>
    <dbReference type="NCBI Taxonomy" id="2044504"/>
    <lineage>
        <taxon>Bacteria</taxon>
        <taxon>Pseudomonadati</taxon>
        <taxon>Campylobacterota</taxon>
        <taxon>Epsilonproteobacteria</taxon>
        <taxon>Campylobacterales</taxon>
        <taxon>Arcobacteraceae</taxon>
        <taxon>Candidatus Marinarcus</taxon>
    </lineage>
</organism>
<accession>A0A4Q0XTZ8</accession>
<name>A0A4Q0XTZ8_9BACT</name>
<dbReference type="RefSeq" id="WP_128995734.1">
    <property type="nucleotide sequence ID" value="NZ_PDKN01000003.1"/>
</dbReference>
<evidence type="ECO:0000256" key="1">
    <source>
        <dbReference type="SAM" id="Phobius"/>
    </source>
</evidence>
<sequence>MNTLLAIVYAPLVFYALKTFDIKMVSVAIMIASLLWTLALIKKGFKAILYPLLYLIVGLMTFLLDDFMVLKILPLLITAFITAVITLSYIKKESIILHFVKRFSKKEFNEQQEVYIERSTLFWVMVSLLNLGLHLYAYLSVDINFWVFYSSIGGYALLLLAGLFQFLHKTFIFDKRVNG</sequence>
<gene>
    <name evidence="2" type="ORF">CRV04_05025</name>
</gene>
<feature type="transmembrane region" description="Helical" evidence="1">
    <location>
        <begin position="145"/>
        <end position="167"/>
    </location>
</feature>
<dbReference type="OrthoDB" id="5339472at2"/>
<protein>
    <recommendedName>
        <fullName evidence="4">Intracellular septation protein A</fullName>
    </recommendedName>
</protein>
<keyword evidence="1" id="KW-1133">Transmembrane helix</keyword>
<evidence type="ECO:0000313" key="2">
    <source>
        <dbReference type="EMBL" id="RXJ57871.1"/>
    </source>
</evidence>
<evidence type="ECO:0000313" key="3">
    <source>
        <dbReference type="Proteomes" id="UP000290657"/>
    </source>
</evidence>
<feature type="transmembrane region" description="Helical" evidence="1">
    <location>
        <begin position="70"/>
        <end position="90"/>
    </location>
</feature>
<proteinExistence type="predicted"/>
<keyword evidence="3" id="KW-1185">Reference proteome</keyword>
<dbReference type="EMBL" id="PDKN01000003">
    <property type="protein sequence ID" value="RXJ57871.1"/>
    <property type="molecule type" value="Genomic_DNA"/>
</dbReference>
<feature type="transmembrane region" description="Helical" evidence="1">
    <location>
        <begin position="48"/>
        <end position="64"/>
    </location>
</feature>
<comment type="caution">
    <text evidence="2">The sequence shown here is derived from an EMBL/GenBank/DDBJ whole genome shotgun (WGS) entry which is preliminary data.</text>
</comment>
<reference evidence="2 3" key="1">
    <citation type="submission" date="2017-10" db="EMBL/GenBank/DDBJ databases">
        <title>Genomics of the genus Arcobacter.</title>
        <authorList>
            <person name="Perez-Cataluna A."/>
            <person name="Figueras M.J."/>
        </authorList>
    </citation>
    <scope>NUCLEOTIDE SEQUENCE [LARGE SCALE GENOMIC DNA]</scope>
    <source>
        <strain evidence="2 3">CECT 8987</strain>
    </source>
</reference>
<feature type="transmembrane region" description="Helical" evidence="1">
    <location>
        <begin position="20"/>
        <end position="41"/>
    </location>
</feature>
<keyword evidence="1" id="KW-0472">Membrane</keyword>
<dbReference type="AlphaFoldDB" id="A0A4Q0XTZ8"/>